<dbReference type="Gene3D" id="1.10.1040.50">
    <property type="match status" value="1"/>
</dbReference>
<dbReference type="InterPro" id="IPR008927">
    <property type="entry name" value="6-PGluconate_DH-like_C_sf"/>
</dbReference>
<evidence type="ECO:0000256" key="2">
    <source>
        <dbReference type="ARBA" id="ARBA00007005"/>
    </source>
</evidence>
<dbReference type="InterPro" id="IPR006176">
    <property type="entry name" value="3-OHacyl-CoA_DH_NAD-bd"/>
</dbReference>
<evidence type="ECO:0000256" key="4">
    <source>
        <dbReference type="ARBA" id="ARBA00022963"/>
    </source>
</evidence>
<name>A0ABS4ZE08_9ACTN</name>
<proteinExistence type="inferred from homology"/>
<dbReference type="Proteomes" id="UP000758168">
    <property type="component" value="Unassembled WGS sequence"/>
</dbReference>
<evidence type="ECO:0000256" key="1">
    <source>
        <dbReference type="ARBA" id="ARBA00005005"/>
    </source>
</evidence>
<dbReference type="Gene3D" id="3.40.50.720">
    <property type="entry name" value="NAD(P)-binding Rossmann-like Domain"/>
    <property type="match status" value="1"/>
</dbReference>
<dbReference type="Pfam" id="PF02737">
    <property type="entry name" value="3HCDH_N"/>
    <property type="match status" value="1"/>
</dbReference>
<evidence type="ECO:0000256" key="3">
    <source>
        <dbReference type="ARBA" id="ARBA00022832"/>
    </source>
</evidence>
<keyword evidence="5" id="KW-0560">Oxidoreductase</keyword>
<evidence type="ECO:0000256" key="6">
    <source>
        <dbReference type="ARBA" id="ARBA00023027"/>
    </source>
</evidence>
<evidence type="ECO:0000256" key="9">
    <source>
        <dbReference type="ARBA" id="ARBA00023268"/>
    </source>
</evidence>
<reference evidence="13 14" key="1">
    <citation type="submission" date="2021-03" db="EMBL/GenBank/DDBJ databases">
        <title>Sequencing the genomes of 1000 actinobacteria strains.</title>
        <authorList>
            <person name="Klenk H.-P."/>
        </authorList>
    </citation>
    <scope>NUCLEOTIDE SEQUENCE [LARGE SCALE GENOMIC DNA]</scope>
    <source>
        <strain evidence="13 14">DSM 12936</strain>
    </source>
</reference>
<dbReference type="SUPFAM" id="SSF48179">
    <property type="entry name" value="6-phosphogluconate dehydrogenase C-terminal domain-like"/>
    <property type="match status" value="2"/>
</dbReference>
<keyword evidence="4" id="KW-0442">Lipid degradation</keyword>
<dbReference type="SUPFAM" id="SSF51735">
    <property type="entry name" value="NAD(P)-binding Rossmann-fold domains"/>
    <property type="match status" value="1"/>
</dbReference>
<evidence type="ECO:0000256" key="8">
    <source>
        <dbReference type="ARBA" id="ARBA00023239"/>
    </source>
</evidence>
<feature type="domain" description="3-hydroxyacyl-CoA dehydrogenase NAD binding" evidence="12">
    <location>
        <begin position="339"/>
        <end position="518"/>
    </location>
</feature>
<keyword evidence="6" id="KW-0520">NAD</keyword>
<dbReference type="InterPro" id="IPR050136">
    <property type="entry name" value="FA_oxidation_alpha_subunit"/>
</dbReference>
<dbReference type="Gene3D" id="3.90.226.10">
    <property type="entry name" value="2-enoyl-CoA Hydratase, Chain A, domain 1"/>
    <property type="match status" value="1"/>
</dbReference>
<keyword evidence="8" id="KW-0456">Lyase</keyword>
<gene>
    <name evidence="13" type="ORF">JOF54_003922</name>
</gene>
<evidence type="ECO:0000256" key="5">
    <source>
        <dbReference type="ARBA" id="ARBA00023002"/>
    </source>
</evidence>
<dbReference type="InterPro" id="IPR006108">
    <property type="entry name" value="3HC_DH_C"/>
</dbReference>
<keyword evidence="14" id="KW-1185">Reference proteome</keyword>
<evidence type="ECO:0000313" key="14">
    <source>
        <dbReference type="Proteomes" id="UP000758168"/>
    </source>
</evidence>
<dbReference type="PANTHER" id="PTHR43612">
    <property type="entry name" value="TRIFUNCTIONAL ENZYME SUBUNIT ALPHA"/>
    <property type="match status" value="1"/>
</dbReference>
<dbReference type="InterPro" id="IPR029045">
    <property type="entry name" value="ClpP/crotonase-like_dom_sf"/>
</dbReference>
<comment type="catalytic activity">
    <reaction evidence="10">
        <text>a (3S)-3-hydroxyacyl-CoA + NAD(+) = a 3-oxoacyl-CoA + NADH + H(+)</text>
        <dbReference type="Rhea" id="RHEA:22432"/>
        <dbReference type="ChEBI" id="CHEBI:15378"/>
        <dbReference type="ChEBI" id="CHEBI:57318"/>
        <dbReference type="ChEBI" id="CHEBI:57540"/>
        <dbReference type="ChEBI" id="CHEBI:57945"/>
        <dbReference type="ChEBI" id="CHEBI:90726"/>
        <dbReference type="EC" id="1.1.1.35"/>
    </reaction>
</comment>
<feature type="domain" description="3-hydroxyacyl-CoA dehydrogenase C-terminal" evidence="11">
    <location>
        <begin position="522"/>
        <end position="604"/>
    </location>
</feature>
<evidence type="ECO:0000256" key="7">
    <source>
        <dbReference type="ARBA" id="ARBA00023098"/>
    </source>
</evidence>
<evidence type="ECO:0000259" key="12">
    <source>
        <dbReference type="Pfam" id="PF02737"/>
    </source>
</evidence>
<dbReference type="PANTHER" id="PTHR43612:SF3">
    <property type="entry name" value="TRIFUNCTIONAL ENZYME SUBUNIT ALPHA, MITOCHONDRIAL"/>
    <property type="match status" value="1"/>
</dbReference>
<comment type="pathway">
    <text evidence="1">Lipid metabolism; fatty acid beta-oxidation.</text>
</comment>
<evidence type="ECO:0000259" key="11">
    <source>
        <dbReference type="Pfam" id="PF00725"/>
    </source>
</evidence>
<dbReference type="Pfam" id="PF00378">
    <property type="entry name" value="ECH_1"/>
    <property type="match status" value="1"/>
</dbReference>
<dbReference type="RefSeq" id="WP_210059022.1">
    <property type="nucleotide sequence ID" value="NZ_BAAAMH010000011.1"/>
</dbReference>
<dbReference type="InterPro" id="IPR036291">
    <property type="entry name" value="NAD(P)-bd_dom_sf"/>
</dbReference>
<keyword evidence="3" id="KW-0276">Fatty acid metabolism</keyword>
<protein>
    <submittedName>
        <fullName evidence="13">3-hydroxyacyl-CoA dehydrogenase/enoyl-CoA hydratase/carnithine racemase</fullName>
    </submittedName>
</protein>
<dbReference type="CDD" id="cd06558">
    <property type="entry name" value="crotonase-like"/>
    <property type="match status" value="1"/>
</dbReference>
<keyword evidence="7" id="KW-0443">Lipid metabolism</keyword>
<sequence length="715" mass="75406">MEASELQRLVEEASAVTPREVVTRALSRDVVLPHDGRTLVLITLDNGQDHTRPNTFGPRGLAELSAAVEAAAAREDVAAIAVTGKPFILAAGADLSALPALTRREQALAIARIGHAVFDQLHRAPKPTFAFVNGLALGGGLELALHCDFRSVSASAAGIGLPECFLGMFPGWGGAYLLPNLVGAERAVQVVVENALNQNKMLTGVQAAELGIADVLFEGADFLERSLDWAGRVLAGTVAVERPEVDRGEAWDAAVARGRAVADAKVAGAAPGPYRALELIAAARTAERSAAFAAEDEALADLLMSPELRAGLYAFDLVQKRARKPAGAPDAALARPVGKVGVVGAGLMASQLALLFLRRLQVPVVISDLDAGRVERGLERIRGEIDTLQAKRRLSPDGANRLRALLSGTTDLADYADCDLVVEAVFEDLATKQEVFGRLERHVAPTCVLATNTSSLSVGAMAAELEHPERVVGFHFFNPVAVLPLLEVVRAERTDDATVATALRVAKDLRKNAVLVADAPAFVVNRLLTRLTSVLFQAVDEGTPVTEADRALRPLGLPMSPMALLQLVGPAIALHVGESLHAAFGDRFPVSPNLRALVEAGRPGVYDWTAEGRPYVSDETAALLTLGDAPSSREEVLRRAQDALAQEIGLMLAEGVVAAPMDVDLCLVLGAGWPFHLGGITPYLDREGVSERVLGRRFLPPGVASVAEAPAVPAA</sequence>
<dbReference type="EMBL" id="JAGIOB010000001">
    <property type="protein sequence ID" value="MBP2419000.1"/>
    <property type="molecule type" value="Genomic_DNA"/>
</dbReference>
<dbReference type="SUPFAM" id="SSF52096">
    <property type="entry name" value="ClpP/crotonase"/>
    <property type="match status" value="1"/>
</dbReference>
<keyword evidence="9" id="KW-0511">Multifunctional enzyme</keyword>
<evidence type="ECO:0000256" key="10">
    <source>
        <dbReference type="ARBA" id="ARBA00049556"/>
    </source>
</evidence>
<comment type="caution">
    <text evidence="13">The sequence shown here is derived from an EMBL/GenBank/DDBJ whole genome shotgun (WGS) entry which is preliminary data.</text>
</comment>
<evidence type="ECO:0000313" key="13">
    <source>
        <dbReference type="EMBL" id="MBP2419000.1"/>
    </source>
</evidence>
<dbReference type="Pfam" id="PF00725">
    <property type="entry name" value="3HCDH"/>
    <property type="match status" value="1"/>
</dbReference>
<organism evidence="13 14">
    <name type="scientific">Microlunatus capsulatus</name>
    <dbReference type="NCBI Taxonomy" id="99117"/>
    <lineage>
        <taxon>Bacteria</taxon>
        <taxon>Bacillati</taxon>
        <taxon>Actinomycetota</taxon>
        <taxon>Actinomycetes</taxon>
        <taxon>Propionibacteriales</taxon>
        <taxon>Propionibacteriaceae</taxon>
        <taxon>Microlunatus</taxon>
    </lineage>
</organism>
<comment type="similarity">
    <text evidence="2">In the central section; belongs to the 3-hydroxyacyl-CoA dehydrogenase family.</text>
</comment>
<dbReference type="InterPro" id="IPR001753">
    <property type="entry name" value="Enoyl-CoA_hydra/iso"/>
</dbReference>
<accession>A0ABS4ZE08</accession>